<dbReference type="AlphaFoldDB" id="A0A381UPF2"/>
<organism evidence="1">
    <name type="scientific">marine metagenome</name>
    <dbReference type="NCBI Taxonomy" id="408172"/>
    <lineage>
        <taxon>unclassified sequences</taxon>
        <taxon>metagenomes</taxon>
        <taxon>ecological metagenomes</taxon>
    </lineage>
</organism>
<gene>
    <name evidence="1" type="ORF">METZ01_LOCUS81547</name>
</gene>
<protein>
    <submittedName>
        <fullName evidence="1">Uncharacterized protein</fullName>
    </submittedName>
</protein>
<evidence type="ECO:0000313" key="1">
    <source>
        <dbReference type="EMBL" id="SVA28693.1"/>
    </source>
</evidence>
<proteinExistence type="predicted"/>
<sequence length="24" mass="2645">MLIKPESLVDILNTTSCVLKNAKN</sequence>
<reference evidence="1" key="1">
    <citation type="submission" date="2018-05" db="EMBL/GenBank/DDBJ databases">
        <authorList>
            <person name="Lanie J.A."/>
            <person name="Ng W.-L."/>
            <person name="Kazmierczak K.M."/>
            <person name="Andrzejewski T.M."/>
            <person name="Davidsen T.M."/>
            <person name="Wayne K.J."/>
            <person name="Tettelin H."/>
            <person name="Glass J.I."/>
            <person name="Rusch D."/>
            <person name="Podicherti R."/>
            <person name="Tsui H.-C.T."/>
            <person name="Winkler M.E."/>
        </authorList>
    </citation>
    <scope>NUCLEOTIDE SEQUENCE</scope>
</reference>
<name>A0A381UPF2_9ZZZZ</name>
<dbReference type="EMBL" id="UINC01006629">
    <property type="protein sequence ID" value="SVA28693.1"/>
    <property type="molecule type" value="Genomic_DNA"/>
</dbReference>
<accession>A0A381UPF2</accession>